<dbReference type="GO" id="GO:0046872">
    <property type="term" value="F:metal ion binding"/>
    <property type="evidence" value="ECO:0007669"/>
    <property type="project" value="UniProtKB-KW"/>
</dbReference>
<dbReference type="Pfam" id="PF19086">
    <property type="entry name" value="Terpene_syn_C_2"/>
    <property type="match status" value="1"/>
</dbReference>
<dbReference type="PANTHER" id="PTHR35201">
    <property type="entry name" value="TERPENE SYNTHASE"/>
    <property type="match status" value="1"/>
</dbReference>
<evidence type="ECO:0000313" key="5">
    <source>
        <dbReference type="EMBL" id="KAI1856637.1"/>
    </source>
</evidence>
<evidence type="ECO:0000256" key="4">
    <source>
        <dbReference type="RuleBase" id="RU366034"/>
    </source>
</evidence>
<organism evidence="5 6">
    <name type="scientific">Neoarthrinium moseri</name>
    <dbReference type="NCBI Taxonomy" id="1658444"/>
    <lineage>
        <taxon>Eukaryota</taxon>
        <taxon>Fungi</taxon>
        <taxon>Dikarya</taxon>
        <taxon>Ascomycota</taxon>
        <taxon>Pezizomycotina</taxon>
        <taxon>Sordariomycetes</taxon>
        <taxon>Xylariomycetidae</taxon>
        <taxon>Amphisphaeriales</taxon>
        <taxon>Apiosporaceae</taxon>
        <taxon>Neoarthrinium</taxon>
    </lineage>
</organism>
<proteinExistence type="inferred from homology"/>
<keyword evidence="6" id="KW-1185">Reference proteome</keyword>
<dbReference type="InterPro" id="IPR008949">
    <property type="entry name" value="Isoprenoid_synthase_dom_sf"/>
</dbReference>
<dbReference type="SUPFAM" id="SSF48576">
    <property type="entry name" value="Terpenoid synthases"/>
    <property type="match status" value="1"/>
</dbReference>
<dbReference type="Proteomes" id="UP000829685">
    <property type="component" value="Unassembled WGS sequence"/>
</dbReference>
<dbReference type="GO" id="GO:0008299">
    <property type="term" value="P:isoprenoid biosynthetic process"/>
    <property type="evidence" value="ECO:0007669"/>
    <property type="project" value="UniProtKB-ARBA"/>
</dbReference>
<protein>
    <recommendedName>
        <fullName evidence="4">Terpene synthase</fullName>
        <ecNumber evidence="4">4.2.3.-</ecNumber>
    </recommendedName>
</protein>
<comment type="caution">
    <text evidence="5">The sequence shown here is derived from an EMBL/GenBank/DDBJ whole genome shotgun (WGS) entry which is preliminary data.</text>
</comment>
<dbReference type="GO" id="GO:0010333">
    <property type="term" value="F:terpene synthase activity"/>
    <property type="evidence" value="ECO:0007669"/>
    <property type="project" value="InterPro"/>
</dbReference>
<comment type="cofactor">
    <cofactor evidence="1 4">
        <name>Mg(2+)</name>
        <dbReference type="ChEBI" id="CHEBI:18420"/>
    </cofactor>
</comment>
<keyword evidence="4" id="KW-0479">Metal-binding</keyword>
<dbReference type="PANTHER" id="PTHR35201:SF4">
    <property type="entry name" value="BETA-PINACENE SYNTHASE-RELATED"/>
    <property type="match status" value="1"/>
</dbReference>
<evidence type="ECO:0000256" key="2">
    <source>
        <dbReference type="ARBA" id="ARBA00006333"/>
    </source>
</evidence>
<accession>A0A9P9WBZ0</accession>
<comment type="similarity">
    <text evidence="2 4">Belongs to the terpene synthase family.</text>
</comment>
<reference evidence="5" key="1">
    <citation type="submission" date="2021-03" db="EMBL/GenBank/DDBJ databases">
        <title>Revisited historic fungal species revealed as producer of novel bioactive compounds through whole genome sequencing and comparative genomics.</title>
        <authorList>
            <person name="Vignolle G.A."/>
            <person name="Hochenegger N."/>
            <person name="Mach R.L."/>
            <person name="Mach-Aigner A.R."/>
            <person name="Javad Rahimi M."/>
            <person name="Salim K.A."/>
            <person name="Chan C.M."/>
            <person name="Lim L.B.L."/>
            <person name="Cai F."/>
            <person name="Druzhinina I.S."/>
            <person name="U'Ren J.M."/>
            <person name="Derntl C."/>
        </authorList>
    </citation>
    <scope>NUCLEOTIDE SEQUENCE</scope>
    <source>
        <strain evidence="5">TUCIM 5799</strain>
    </source>
</reference>
<dbReference type="AlphaFoldDB" id="A0A9P9WBZ0"/>
<keyword evidence="3 4" id="KW-0460">Magnesium</keyword>
<dbReference type="EC" id="4.2.3.-" evidence="4"/>
<evidence type="ECO:0000256" key="1">
    <source>
        <dbReference type="ARBA" id="ARBA00001946"/>
    </source>
</evidence>
<dbReference type="Gene3D" id="1.10.600.10">
    <property type="entry name" value="Farnesyl Diphosphate Synthase"/>
    <property type="match status" value="1"/>
</dbReference>
<evidence type="ECO:0000313" key="6">
    <source>
        <dbReference type="Proteomes" id="UP000829685"/>
    </source>
</evidence>
<sequence>MSFAEGAAYNERLMPLARGTTLPDQSSPVEVMMYELWQSMRNVDKTLADEVLDPMFDFMRAQTNKVRATNMGLGQYLKYREDDVGQGLLSALMRFCMHLQLSPSESELLREVESNCSKHLAVVNDIWSFEKERAAAKAGHREGGVLCSSVSIVAQEASVSAAAAKRTLYCLCREWEHYHMELTSSILKEAQSPHVKAYIQGLEYQMSGNEAWSNSTSRYNG</sequence>
<keyword evidence="4" id="KW-0456">Lyase</keyword>
<evidence type="ECO:0000256" key="3">
    <source>
        <dbReference type="ARBA" id="ARBA00022842"/>
    </source>
</evidence>
<dbReference type="InterPro" id="IPR034686">
    <property type="entry name" value="Terpene_cyclase-like_2"/>
</dbReference>
<dbReference type="EMBL" id="JAFIMR010000043">
    <property type="protein sequence ID" value="KAI1856637.1"/>
    <property type="molecule type" value="Genomic_DNA"/>
</dbReference>
<gene>
    <name evidence="5" type="ORF">JX265_011596</name>
</gene>
<name>A0A9P9WBZ0_9PEZI</name>